<keyword evidence="2" id="KW-0489">Methyltransferase</keyword>
<dbReference type="GO" id="GO:0008168">
    <property type="term" value="F:methyltransferase activity"/>
    <property type="evidence" value="ECO:0007669"/>
    <property type="project" value="UniProtKB-KW"/>
</dbReference>
<dbReference type="Proteomes" id="UP000885660">
    <property type="component" value="Unassembled WGS sequence"/>
</dbReference>
<dbReference type="GO" id="GO:0032259">
    <property type="term" value="P:methylation"/>
    <property type="evidence" value="ECO:0007669"/>
    <property type="project" value="UniProtKB-KW"/>
</dbReference>
<sequence>SMIPAYDTRFVMLTAPFFLLGQKEDDEKILEELSNYPVTMVFYMGLKSLDRLVKTLKKYYPKDFPIAVVYFAGYPQKQKVVKGSLATIMERVKGEKEKWLGMIIVGRCLEGKPYQSRLEKLD</sequence>
<accession>A0A7V0MZ77</accession>
<dbReference type="InterPro" id="IPR014776">
    <property type="entry name" value="4pyrrole_Mease_sub2"/>
</dbReference>
<dbReference type="PANTHER" id="PTHR45790">
    <property type="entry name" value="SIROHEME SYNTHASE-RELATED"/>
    <property type="match status" value="1"/>
</dbReference>
<protein>
    <submittedName>
        <fullName evidence="2">Tetrapyrrole methylase</fullName>
    </submittedName>
</protein>
<organism evidence="2">
    <name type="scientific">Aerophobetes bacterium</name>
    <dbReference type="NCBI Taxonomy" id="2030807"/>
    <lineage>
        <taxon>Bacteria</taxon>
        <taxon>Candidatus Aerophobota</taxon>
    </lineage>
</organism>
<dbReference type="InterPro" id="IPR035996">
    <property type="entry name" value="4pyrrol_Methylase_sf"/>
</dbReference>
<dbReference type="EMBL" id="DRBC01000162">
    <property type="protein sequence ID" value="HDN84655.1"/>
    <property type="molecule type" value="Genomic_DNA"/>
</dbReference>
<feature type="domain" description="Tetrapyrrole methylase" evidence="1">
    <location>
        <begin position="21"/>
        <end position="88"/>
    </location>
</feature>
<evidence type="ECO:0000259" key="1">
    <source>
        <dbReference type="Pfam" id="PF00590"/>
    </source>
</evidence>
<proteinExistence type="predicted"/>
<dbReference type="Pfam" id="PF00590">
    <property type="entry name" value="TP_methylase"/>
    <property type="match status" value="1"/>
</dbReference>
<feature type="non-terminal residue" evidence="2">
    <location>
        <position position="1"/>
    </location>
</feature>
<dbReference type="InterPro" id="IPR050161">
    <property type="entry name" value="Siro_Cobalamin_biosynth"/>
</dbReference>
<dbReference type="SUPFAM" id="SSF53790">
    <property type="entry name" value="Tetrapyrrole methylase"/>
    <property type="match status" value="1"/>
</dbReference>
<name>A0A7V0MZ77_UNCAE</name>
<reference evidence="2" key="1">
    <citation type="journal article" date="2020" name="mSystems">
        <title>Genome- and Community-Level Interaction Insights into Carbon Utilization and Element Cycling Functions of Hydrothermarchaeota in Hydrothermal Sediment.</title>
        <authorList>
            <person name="Zhou Z."/>
            <person name="Liu Y."/>
            <person name="Xu W."/>
            <person name="Pan J."/>
            <person name="Luo Z.H."/>
            <person name="Li M."/>
        </authorList>
    </citation>
    <scope>NUCLEOTIDE SEQUENCE [LARGE SCALE GENOMIC DNA]</scope>
    <source>
        <strain evidence="2">HyVt-219</strain>
    </source>
</reference>
<keyword evidence="2" id="KW-0808">Transferase</keyword>
<dbReference type="AlphaFoldDB" id="A0A7V0MZ77"/>
<dbReference type="Gene3D" id="3.30.950.10">
    <property type="entry name" value="Methyltransferase, Cobalt-precorrin-4 Transmethylase, Domain 2"/>
    <property type="match status" value="1"/>
</dbReference>
<comment type="caution">
    <text evidence="2">The sequence shown here is derived from an EMBL/GenBank/DDBJ whole genome shotgun (WGS) entry which is preliminary data.</text>
</comment>
<evidence type="ECO:0000313" key="2">
    <source>
        <dbReference type="EMBL" id="HDN84655.1"/>
    </source>
</evidence>
<dbReference type="InterPro" id="IPR000878">
    <property type="entry name" value="4pyrrol_Mease"/>
</dbReference>
<gene>
    <name evidence="2" type="ORF">ENG47_02700</name>
</gene>